<dbReference type="EMBL" id="JACDXW010000002">
    <property type="protein sequence ID" value="MCB5362905.1"/>
    <property type="molecule type" value="Genomic_DNA"/>
</dbReference>
<dbReference type="Gene3D" id="3.40.1420.10">
    <property type="entry name" value="Inhibitor of vertebrate lysozyme"/>
    <property type="match status" value="1"/>
</dbReference>
<evidence type="ECO:0008006" key="4">
    <source>
        <dbReference type="Google" id="ProtNLM"/>
    </source>
</evidence>
<evidence type="ECO:0000313" key="3">
    <source>
        <dbReference type="Proteomes" id="UP000776983"/>
    </source>
</evidence>
<dbReference type="Pfam" id="PF08816">
    <property type="entry name" value="Ivy"/>
    <property type="match status" value="1"/>
</dbReference>
<name>A0ABS8CA37_9BURK</name>
<sequence length="143" mass="15706">MFKTIAAPLLALPFTLFAPSTHAQQTGLYLYEAAQADPALAAEFKRVMEPFLSNASWLESFGTTAPPTSETVDGKTYTVYWGCKPHDCITASYVVMYSPQAKQITGGAFLQNNFDGPNLIKSDITWLGKTDFDAAKVIGKYFF</sequence>
<keyword evidence="1" id="KW-0732">Signal</keyword>
<proteinExistence type="predicted"/>
<accession>A0ABS8CA37</accession>
<feature type="signal peptide" evidence="1">
    <location>
        <begin position="1"/>
        <end position="23"/>
    </location>
</feature>
<feature type="chain" id="PRO_5045090270" description="C-lysozyme inhibitor" evidence="1">
    <location>
        <begin position="24"/>
        <end position="143"/>
    </location>
</feature>
<gene>
    <name evidence="2" type="ORF">H0484_03935</name>
</gene>
<keyword evidence="3" id="KW-1185">Reference proteome</keyword>
<dbReference type="RefSeq" id="WP_226953152.1">
    <property type="nucleotide sequence ID" value="NZ_JACDXW010000002.1"/>
</dbReference>
<reference evidence="2 3" key="1">
    <citation type="submission" date="2020-07" db="EMBL/GenBank/DDBJ databases">
        <title>Pusillimonas sp. nov., isolated from poultry manure in Taiwan.</title>
        <authorList>
            <person name="Lin S.-Y."/>
            <person name="Tang Y.-S."/>
            <person name="Young C.-C."/>
        </authorList>
    </citation>
    <scope>NUCLEOTIDE SEQUENCE [LARGE SCALE GENOMIC DNA]</scope>
    <source>
        <strain evidence="2 3">CC-YST705</strain>
    </source>
</reference>
<protein>
    <recommendedName>
        <fullName evidence="4">C-lysozyme inhibitor</fullName>
    </recommendedName>
</protein>
<dbReference type="Proteomes" id="UP000776983">
    <property type="component" value="Unassembled WGS sequence"/>
</dbReference>
<evidence type="ECO:0000256" key="1">
    <source>
        <dbReference type="SAM" id="SignalP"/>
    </source>
</evidence>
<dbReference type="InterPro" id="IPR036501">
    <property type="entry name" value="Inhibitor_vert_lysozyme_sf"/>
</dbReference>
<comment type="caution">
    <text evidence="2">The sequence shown here is derived from an EMBL/GenBank/DDBJ whole genome shotgun (WGS) entry which is preliminary data.</text>
</comment>
<organism evidence="2 3">
    <name type="scientific">Mesopusillimonas faecipullorum</name>
    <dbReference type="NCBI Taxonomy" id="2755040"/>
    <lineage>
        <taxon>Bacteria</taxon>
        <taxon>Pseudomonadati</taxon>
        <taxon>Pseudomonadota</taxon>
        <taxon>Betaproteobacteria</taxon>
        <taxon>Burkholderiales</taxon>
        <taxon>Alcaligenaceae</taxon>
        <taxon>Mesopusillimonas</taxon>
    </lineage>
</organism>
<evidence type="ECO:0000313" key="2">
    <source>
        <dbReference type="EMBL" id="MCB5362905.1"/>
    </source>
</evidence>
<dbReference type="SUPFAM" id="SSF89872">
    <property type="entry name" value="Inhibitor of vertebrate lysozyme, Ivy"/>
    <property type="match status" value="1"/>
</dbReference>